<keyword evidence="3" id="KW-1185">Reference proteome</keyword>
<evidence type="ECO:0000313" key="2">
    <source>
        <dbReference type="EMBL" id="KAB8293407.1"/>
    </source>
</evidence>
<evidence type="ECO:0000256" key="1">
    <source>
        <dbReference type="SAM" id="Phobius"/>
    </source>
</evidence>
<accession>A0A5N6JWT5</accession>
<feature type="transmembrane region" description="Helical" evidence="1">
    <location>
        <begin position="237"/>
        <end position="256"/>
    </location>
</feature>
<proteinExistence type="predicted"/>
<gene>
    <name evidence="2" type="ORF">EYC80_007725</name>
</gene>
<keyword evidence="1" id="KW-0812">Transmembrane</keyword>
<dbReference type="Proteomes" id="UP000326757">
    <property type="component" value="Unassembled WGS sequence"/>
</dbReference>
<reference evidence="2 3" key="1">
    <citation type="submission" date="2019-06" db="EMBL/GenBank/DDBJ databases">
        <title>Genome Sequence of the Brown Rot Fungal Pathogen Monilinia laxa.</title>
        <authorList>
            <person name="De Miccolis Angelini R.M."/>
            <person name="Landi L."/>
            <person name="Abate D."/>
            <person name="Pollastro S."/>
            <person name="Romanazzi G."/>
            <person name="Faretra F."/>
        </authorList>
    </citation>
    <scope>NUCLEOTIDE SEQUENCE [LARGE SCALE GENOMIC DNA]</scope>
    <source>
        <strain evidence="2 3">Mlax316</strain>
    </source>
</reference>
<name>A0A5N6JWT5_MONLA</name>
<evidence type="ECO:0000313" key="3">
    <source>
        <dbReference type="Proteomes" id="UP000326757"/>
    </source>
</evidence>
<keyword evidence="1" id="KW-1133">Transmembrane helix</keyword>
<feature type="transmembrane region" description="Helical" evidence="1">
    <location>
        <begin position="214"/>
        <end position="231"/>
    </location>
</feature>
<dbReference type="AlphaFoldDB" id="A0A5N6JWT5"/>
<comment type="caution">
    <text evidence="2">The sequence shown here is derived from an EMBL/GenBank/DDBJ whole genome shotgun (WGS) entry which is preliminary data.</text>
</comment>
<feature type="transmembrane region" description="Helical" evidence="1">
    <location>
        <begin position="172"/>
        <end position="202"/>
    </location>
</feature>
<protein>
    <submittedName>
        <fullName evidence="2">Uncharacterized protein</fullName>
    </submittedName>
</protein>
<keyword evidence="1" id="KW-0472">Membrane</keyword>
<sequence length="273" mass="31350">MKYDYNPFNDDYIECRGRSAKPSVSHDHYFNKPLQQKIKASRNLTPALNPSIQTFLAHSSTSKSITSHNLLALPAIPSHPIPSHPIPAQHNTTQHNTTQHKHTPNLPLLSPLDPIHTQHLTSLIPSLIPSPSHTPSHKNRQPSQLPIANLIAIFRFVPCVPGSRWIPAFLVFPFLIVLLGFLSLLFALFLLMVSFDGLIWWVGGGWRLWVDIGTPRWIFSVSCYGMLVWWWYGSWYGVWWCVWWCAVCLGLVALDFDLGVDLHREWSDRWAWY</sequence>
<organism evidence="2 3">
    <name type="scientific">Monilinia laxa</name>
    <name type="common">Brown rot fungus</name>
    <name type="synonym">Sclerotinia laxa</name>
    <dbReference type="NCBI Taxonomy" id="61186"/>
    <lineage>
        <taxon>Eukaryota</taxon>
        <taxon>Fungi</taxon>
        <taxon>Dikarya</taxon>
        <taxon>Ascomycota</taxon>
        <taxon>Pezizomycotina</taxon>
        <taxon>Leotiomycetes</taxon>
        <taxon>Helotiales</taxon>
        <taxon>Sclerotiniaceae</taxon>
        <taxon>Monilinia</taxon>
    </lineage>
</organism>
<dbReference type="EMBL" id="VIGI01000012">
    <property type="protein sequence ID" value="KAB8293407.1"/>
    <property type="molecule type" value="Genomic_DNA"/>
</dbReference>